<accession>A0ABS4P6E3</accession>
<dbReference type="RefSeq" id="WP_017803471.1">
    <property type="nucleotide sequence ID" value="NZ_JAGGMQ010000001.1"/>
</dbReference>
<dbReference type="InterPro" id="IPR050833">
    <property type="entry name" value="Poly_Biosynth_Transport"/>
</dbReference>
<sequence length="490" mass="53793">MSLRNKTLSAVKWNLLATLITTSLGIILLWALSHLLTTQQYGVVSAALIVSTFCMMLIDFGISNSIIRSRSLQADELSSLYVVNVVLGVVICVVILLLSSQITALFKADAMLTSQIRLMALGFIILSFGLQPRALLTREMQFRPLAQINIAATITNFIVAISLALIYHTSWCIALAFLVSSMVNAVASGWAARPLMAWQFRFRIGAINNHLHYGTQLVMDSLINQISINTYPVLMSRLISITAIGGYSIAYSISIALFEKLNPVLSHALFPAFSQIGHNASRLKETFLKVTTFSALVNFPLLTGMLLIADPLVKVFFADKWHFIIPVIQLLCIVGAVRSIDTAVIAVLLVKAKMYLNVRFGIVKLLAGIPLTWFMGTTFGLPGIVCSFLIIQVVNTSLGYFLLLRPCIGNIGVAYFRAISVPVLHVMPMLVICSLINQQAAALRHSELLALTIFTGVMVYTLTILLSPSQSVREFRQLAIQAVMIKRAVT</sequence>
<feature type="transmembrane region" description="Helical" evidence="7">
    <location>
        <begin position="287"/>
        <end position="309"/>
    </location>
</feature>
<feature type="transmembrane region" description="Helical" evidence="7">
    <location>
        <begin position="118"/>
        <end position="136"/>
    </location>
</feature>
<evidence type="ECO:0000313" key="9">
    <source>
        <dbReference type="Proteomes" id="UP001195624"/>
    </source>
</evidence>
<dbReference type="Proteomes" id="UP001195624">
    <property type="component" value="Unassembled WGS sequence"/>
</dbReference>
<protein>
    <submittedName>
        <fullName evidence="8">Lipopolysaccharide exporter</fullName>
    </submittedName>
</protein>
<keyword evidence="9" id="KW-1185">Reference proteome</keyword>
<feature type="transmembrane region" description="Helical" evidence="7">
    <location>
        <begin position="321"/>
        <end position="350"/>
    </location>
</feature>
<evidence type="ECO:0000256" key="3">
    <source>
        <dbReference type="ARBA" id="ARBA00022475"/>
    </source>
</evidence>
<reference evidence="9" key="1">
    <citation type="submission" date="2023-07" db="EMBL/GenBank/DDBJ databases">
        <title>Genome mining of underrepresented organisms for secondary metabolites.</title>
        <authorList>
            <person name="D'Agostino P.M."/>
        </authorList>
    </citation>
    <scope>NUCLEOTIDE SEQUENCE [LARGE SCALE GENOMIC DNA]</scope>
    <source>
        <strain evidence="9">WS4403</strain>
    </source>
</reference>
<dbReference type="NCBIfam" id="NF007773">
    <property type="entry name" value="PRK10459.1"/>
    <property type="match status" value="1"/>
</dbReference>
<dbReference type="PANTHER" id="PTHR30250">
    <property type="entry name" value="PST FAMILY PREDICTED COLANIC ACID TRANSPORTER"/>
    <property type="match status" value="1"/>
</dbReference>
<evidence type="ECO:0000313" key="8">
    <source>
        <dbReference type="EMBL" id="MBP2168209.1"/>
    </source>
</evidence>
<keyword evidence="4 7" id="KW-0812">Transmembrane</keyword>
<evidence type="ECO:0000256" key="1">
    <source>
        <dbReference type="ARBA" id="ARBA00004651"/>
    </source>
</evidence>
<organism evidence="8 9">
    <name type="scientific">Winslowiella toletana</name>
    <dbReference type="NCBI Taxonomy" id="92490"/>
    <lineage>
        <taxon>Bacteria</taxon>
        <taxon>Pseudomonadati</taxon>
        <taxon>Pseudomonadota</taxon>
        <taxon>Gammaproteobacteria</taxon>
        <taxon>Enterobacterales</taxon>
        <taxon>Erwiniaceae</taxon>
        <taxon>Winslowiella</taxon>
    </lineage>
</organism>
<comment type="similarity">
    <text evidence="2">Belongs to the polysaccharide synthase family.</text>
</comment>
<feature type="transmembrane region" description="Helical" evidence="7">
    <location>
        <begin position="12"/>
        <end position="32"/>
    </location>
</feature>
<keyword evidence="5 7" id="KW-1133">Transmembrane helix</keyword>
<gene>
    <name evidence="8" type="ORF">J2125_001401</name>
</gene>
<evidence type="ECO:0000256" key="7">
    <source>
        <dbReference type="SAM" id="Phobius"/>
    </source>
</evidence>
<feature type="transmembrane region" description="Helical" evidence="7">
    <location>
        <begin position="371"/>
        <end position="394"/>
    </location>
</feature>
<keyword evidence="6 7" id="KW-0472">Membrane</keyword>
<dbReference type="PANTHER" id="PTHR30250:SF10">
    <property type="entry name" value="LIPOPOLYSACCHARIDE BIOSYNTHESIS PROTEIN WZXC"/>
    <property type="match status" value="1"/>
</dbReference>
<evidence type="ECO:0000256" key="6">
    <source>
        <dbReference type="ARBA" id="ARBA00023136"/>
    </source>
</evidence>
<feature type="transmembrane region" description="Helical" evidence="7">
    <location>
        <begin position="44"/>
        <end position="67"/>
    </location>
</feature>
<dbReference type="Pfam" id="PF13440">
    <property type="entry name" value="Polysacc_synt_3"/>
    <property type="match status" value="1"/>
</dbReference>
<keyword evidence="3" id="KW-1003">Cell membrane</keyword>
<feature type="transmembrane region" description="Helical" evidence="7">
    <location>
        <begin position="414"/>
        <end position="436"/>
    </location>
</feature>
<proteinExistence type="inferred from homology"/>
<feature type="transmembrane region" description="Helical" evidence="7">
    <location>
        <begin position="79"/>
        <end position="98"/>
    </location>
</feature>
<evidence type="ECO:0000256" key="4">
    <source>
        <dbReference type="ARBA" id="ARBA00022692"/>
    </source>
</evidence>
<evidence type="ECO:0000256" key="5">
    <source>
        <dbReference type="ARBA" id="ARBA00022989"/>
    </source>
</evidence>
<name>A0ABS4P6E3_9GAMM</name>
<feature type="transmembrane region" description="Helical" evidence="7">
    <location>
        <begin position="448"/>
        <end position="466"/>
    </location>
</feature>
<feature type="transmembrane region" description="Helical" evidence="7">
    <location>
        <begin position="238"/>
        <end position="258"/>
    </location>
</feature>
<dbReference type="EMBL" id="JAGGMQ010000001">
    <property type="protein sequence ID" value="MBP2168209.1"/>
    <property type="molecule type" value="Genomic_DNA"/>
</dbReference>
<comment type="caution">
    <text evidence="8">The sequence shown here is derived from an EMBL/GenBank/DDBJ whole genome shotgun (WGS) entry which is preliminary data.</text>
</comment>
<evidence type="ECO:0000256" key="2">
    <source>
        <dbReference type="ARBA" id="ARBA00007430"/>
    </source>
</evidence>
<comment type="subcellular location">
    <subcellularLocation>
        <location evidence="1">Cell membrane</location>
        <topology evidence="1">Multi-pass membrane protein</topology>
    </subcellularLocation>
</comment>